<feature type="transmembrane region" description="Helical" evidence="2">
    <location>
        <begin position="129"/>
        <end position="152"/>
    </location>
</feature>
<dbReference type="PANTHER" id="PTHR12242">
    <property type="entry name" value="OS02G0130600 PROTEIN-RELATED"/>
    <property type="match status" value="1"/>
</dbReference>
<dbReference type="EMBL" id="KZ819296">
    <property type="protein sequence ID" value="PWN97201.1"/>
    <property type="molecule type" value="Genomic_DNA"/>
</dbReference>
<dbReference type="Proteomes" id="UP000245946">
    <property type="component" value="Unassembled WGS sequence"/>
</dbReference>
<gene>
    <name evidence="3" type="ORF">FA09DRAFT_339676</name>
</gene>
<feature type="transmembrane region" description="Helical" evidence="2">
    <location>
        <begin position="73"/>
        <end position="95"/>
    </location>
</feature>
<dbReference type="RefSeq" id="XP_025597480.1">
    <property type="nucleotide sequence ID" value="XM_025744237.1"/>
</dbReference>
<feature type="transmembrane region" description="Helical" evidence="2">
    <location>
        <begin position="236"/>
        <end position="260"/>
    </location>
</feature>
<keyword evidence="2" id="KW-0472">Membrane</keyword>
<evidence type="ECO:0000313" key="4">
    <source>
        <dbReference type="Proteomes" id="UP000245946"/>
    </source>
</evidence>
<accession>A0A316Z6K3</accession>
<feature type="transmembrane region" description="Helical" evidence="2">
    <location>
        <begin position="164"/>
        <end position="185"/>
    </location>
</feature>
<feature type="transmembrane region" description="Helical" evidence="2">
    <location>
        <begin position="197"/>
        <end position="216"/>
    </location>
</feature>
<proteinExistence type="predicted"/>
<sequence length="334" mass="35893">MARPRAFRSWAAWLGLPPHGAPYDPQSRWVTSYVLPPAWLAGVRLLLGLYAFVSIIINYSFNGWEQFAYFTVLSYWGVVAWFVASGLHTAAYALALRRWKQQAAGPAKASAAAVPRSWLAQRFPRPLQFLHSLLFSTICTFPLLVLVVYWAVLAGSAFASVRSTWQNLTVHALNYVFVFLDFAVLGRGPMMPWSHMLFCVIILALYLGVAYIHYANVGIYVYDFLDPGEVGGQGPLAGVAIGIGVGTCIAFLAGQACLWLREVLAAKLQRSGAWGSAKPVGVPDEALLPTDVGPGPDGEGSPRPVAGAAPDAAPSAHDAAWTPPHVPVSASTSA</sequence>
<feature type="region of interest" description="Disordered" evidence="1">
    <location>
        <begin position="285"/>
        <end position="334"/>
    </location>
</feature>
<reference evidence="3 4" key="1">
    <citation type="journal article" date="2018" name="Mol. Biol. Evol.">
        <title>Broad Genomic Sampling Reveals a Smut Pathogenic Ancestry of the Fungal Clade Ustilaginomycotina.</title>
        <authorList>
            <person name="Kijpornyongpan T."/>
            <person name="Mondo S.J."/>
            <person name="Barry K."/>
            <person name="Sandor L."/>
            <person name="Lee J."/>
            <person name="Lipzen A."/>
            <person name="Pangilinan J."/>
            <person name="LaButti K."/>
            <person name="Hainaut M."/>
            <person name="Henrissat B."/>
            <person name="Grigoriev I.V."/>
            <person name="Spatafora J.W."/>
            <person name="Aime M.C."/>
        </authorList>
    </citation>
    <scope>NUCLEOTIDE SEQUENCE [LARGE SCALE GENOMIC DNA]</scope>
    <source>
        <strain evidence="3 4">MCA 4186</strain>
    </source>
</reference>
<evidence type="ECO:0000313" key="3">
    <source>
        <dbReference type="EMBL" id="PWN97201.1"/>
    </source>
</evidence>
<keyword evidence="4" id="KW-1185">Reference proteome</keyword>
<name>A0A316Z6K3_9BASI</name>
<dbReference type="GO" id="GO:0016020">
    <property type="term" value="C:membrane"/>
    <property type="evidence" value="ECO:0007669"/>
    <property type="project" value="TreeGrafter"/>
</dbReference>
<organism evidence="3 4">
    <name type="scientific">Tilletiopsis washingtonensis</name>
    <dbReference type="NCBI Taxonomy" id="58919"/>
    <lineage>
        <taxon>Eukaryota</taxon>
        <taxon>Fungi</taxon>
        <taxon>Dikarya</taxon>
        <taxon>Basidiomycota</taxon>
        <taxon>Ustilaginomycotina</taxon>
        <taxon>Exobasidiomycetes</taxon>
        <taxon>Entylomatales</taxon>
        <taxon>Entylomatales incertae sedis</taxon>
        <taxon>Tilletiopsis</taxon>
    </lineage>
</organism>
<keyword evidence="2" id="KW-1133">Transmembrane helix</keyword>
<dbReference type="OrthoDB" id="419711at2759"/>
<dbReference type="GeneID" id="37271781"/>
<keyword evidence="2" id="KW-0812">Transmembrane</keyword>
<dbReference type="AlphaFoldDB" id="A0A316Z6K3"/>
<protein>
    <submittedName>
        <fullName evidence="3">Uncharacterized protein</fullName>
    </submittedName>
</protein>
<feature type="transmembrane region" description="Helical" evidence="2">
    <location>
        <begin position="38"/>
        <end position="61"/>
    </location>
</feature>
<evidence type="ECO:0000256" key="1">
    <source>
        <dbReference type="SAM" id="MobiDB-lite"/>
    </source>
</evidence>
<dbReference type="STRING" id="58919.A0A316Z6K3"/>
<dbReference type="PANTHER" id="PTHR12242:SF1">
    <property type="entry name" value="MYND-TYPE DOMAIN-CONTAINING PROTEIN"/>
    <property type="match status" value="1"/>
</dbReference>
<feature type="compositionally biased region" description="Low complexity" evidence="1">
    <location>
        <begin position="302"/>
        <end position="323"/>
    </location>
</feature>
<evidence type="ECO:0000256" key="2">
    <source>
        <dbReference type="SAM" id="Phobius"/>
    </source>
</evidence>